<dbReference type="WBParaSite" id="maker-uti_cns_0007093-snap-gene-0.11-mRNA-1">
    <property type="protein sequence ID" value="maker-uti_cns_0007093-snap-gene-0.11-mRNA-1"/>
    <property type="gene ID" value="maker-uti_cns_0007093-snap-gene-0.11"/>
</dbReference>
<dbReference type="AlphaFoldDB" id="A0A1I8G7S5"/>
<reference evidence="2 3" key="1">
    <citation type="submission" date="2016-11" db="UniProtKB">
        <authorList>
            <consortium name="WormBaseParasite"/>
        </authorList>
    </citation>
    <scope>IDENTIFICATION</scope>
</reference>
<evidence type="ECO:0000313" key="1">
    <source>
        <dbReference type="Proteomes" id="UP000095280"/>
    </source>
</evidence>
<dbReference type="WBParaSite" id="maker-uti_cns_0000987-snap-gene-1.6-mRNA-1">
    <property type="protein sequence ID" value="maker-uti_cns_0000987-snap-gene-1.6-mRNA-1"/>
    <property type="gene ID" value="maker-uti_cns_0000987-snap-gene-1.6"/>
</dbReference>
<evidence type="ECO:0000313" key="2">
    <source>
        <dbReference type="WBParaSite" id="maker-uti_cns_0000987-snap-gene-1.6-mRNA-1"/>
    </source>
</evidence>
<sequence length="202" mass="23219">MRRSLNIHATTSQNVTLDSLMLKVFQSMARKKDSGLTSDDIIVAMRRQNPYKFISNDVYDLIHSALGTEGVDVTSFRNFAARIISENVENYLNEYMEALQVGNEGCLTRYRLEMLFCQEIGAKISHTDEAFDSLEDDSVITVETLWRLLEDRRRLLSSLVRHIFRTEINADCGDDILDRFTSTTADMLSKRRSRRCSCCNLL</sequence>
<dbReference type="InterPro" id="IPR011992">
    <property type="entry name" value="EF-hand-dom_pair"/>
</dbReference>
<dbReference type="SUPFAM" id="SSF47473">
    <property type="entry name" value="EF-hand"/>
    <property type="match status" value="1"/>
</dbReference>
<accession>A0A1I8G7S5</accession>
<protein>
    <submittedName>
        <fullName evidence="2 3">CULLIN_2 domain-containing protein</fullName>
    </submittedName>
</protein>
<dbReference type="Proteomes" id="UP000095280">
    <property type="component" value="Unplaced"/>
</dbReference>
<keyword evidence="1" id="KW-1185">Reference proteome</keyword>
<organism evidence="1 2">
    <name type="scientific">Macrostomum lignano</name>
    <dbReference type="NCBI Taxonomy" id="282301"/>
    <lineage>
        <taxon>Eukaryota</taxon>
        <taxon>Metazoa</taxon>
        <taxon>Spiralia</taxon>
        <taxon>Lophotrochozoa</taxon>
        <taxon>Platyhelminthes</taxon>
        <taxon>Rhabditophora</taxon>
        <taxon>Macrostomorpha</taxon>
        <taxon>Macrostomida</taxon>
        <taxon>Macrostomidae</taxon>
        <taxon>Macrostomum</taxon>
    </lineage>
</organism>
<name>A0A1I8G7S5_9PLAT</name>
<evidence type="ECO:0000313" key="3">
    <source>
        <dbReference type="WBParaSite" id="maker-uti_cns_0007093-snap-gene-0.11-mRNA-1"/>
    </source>
</evidence>
<proteinExistence type="predicted"/>